<sequence>MIKLYREDLRRQREGDERESEEEKGPFETLKRLCQILKKKMCGQEFETLTSVYLQICSITLIYFQHGLRHLHQPDKLHSPSLIFYVPPACRTNIITISTLIKSGARGCSGQPRRPGLLYGLQDGAEKIKGNARMDEWRK</sequence>
<organism evidence="1 2">
    <name type="scientific">Periophthalmus magnuspinnatus</name>
    <dbReference type="NCBI Taxonomy" id="409849"/>
    <lineage>
        <taxon>Eukaryota</taxon>
        <taxon>Metazoa</taxon>
        <taxon>Chordata</taxon>
        <taxon>Craniata</taxon>
        <taxon>Vertebrata</taxon>
        <taxon>Euteleostomi</taxon>
        <taxon>Actinopterygii</taxon>
        <taxon>Neopterygii</taxon>
        <taxon>Teleostei</taxon>
        <taxon>Neoteleostei</taxon>
        <taxon>Acanthomorphata</taxon>
        <taxon>Gobiaria</taxon>
        <taxon>Gobiiformes</taxon>
        <taxon>Gobioidei</taxon>
        <taxon>Gobiidae</taxon>
        <taxon>Oxudercinae</taxon>
        <taxon>Periophthalmus</taxon>
    </lineage>
</organism>
<reference evidence="1" key="2">
    <citation type="submission" date="2025-09" db="UniProtKB">
        <authorList>
            <consortium name="Ensembl"/>
        </authorList>
    </citation>
    <scope>IDENTIFICATION</scope>
</reference>
<protein>
    <submittedName>
        <fullName evidence="1">Uncharacterized protein</fullName>
    </submittedName>
</protein>
<reference evidence="1" key="1">
    <citation type="submission" date="2025-08" db="UniProtKB">
        <authorList>
            <consortium name="Ensembl"/>
        </authorList>
    </citation>
    <scope>IDENTIFICATION</scope>
</reference>
<evidence type="ECO:0000313" key="1">
    <source>
        <dbReference type="Ensembl" id="ENSPMGP00000018873.1"/>
    </source>
</evidence>
<dbReference type="Proteomes" id="UP000261520">
    <property type="component" value="Unplaced"/>
</dbReference>
<name>A0A3B4AP25_9GOBI</name>
<proteinExistence type="predicted"/>
<keyword evidence="2" id="KW-1185">Reference proteome</keyword>
<dbReference type="Ensembl" id="ENSPMGT00000020121.1">
    <property type="protein sequence ID" value="ENSPMGP00000018873.1"/>
    <property type="gene ID" value="ENSPMGG00000015363.1"/>
</dbReference>
<dbReference type="AlphaFoldDB" id="A0A3B4AP25"/>
<evidence type="ECO:0000313" key="2">
    <source>
        <dbReference type="Proteomes" id="UP000261520"/>
    </source>
</evidence>
<accession>A0A3B4AP25</accession>